<gene>
    <name evidence="7" type="ORF">GBAR_LOCUS17376</name>
</gene>
<reference evidence="7" key="1">
    <citation type="submission" date="2023-03" db="EMBL/GenBank/DDBJ databases">
        <authorList>
            <person name="Steffen K."/>
            <person name="Cardenas P."/>
        </authorList>
    </citation>
    <scope>NUCLEOTIDE SEQUENCE</scope>
</reference>
<accession>A0AA35WXZ5</accession>
<dbReference type="Pfam" id="PF10369">
    <property type="entry name" value="ALS_ss_C"/>
    <property type="match status" value="1"/>
</dbReference>
<evidence type="ECO:0000256" key="4">
    <source>
        <dbReference type="ARBA" id="ARBA00022605"/>
    </source>
</evidence>
<dbReference type="Gene3D" id="3.30.70.1150">
    <property type="entry name" value="ACT-like. Chain A, domain 2"/>
    <property type="match status" value="1"/>
</dbReference>
<dbReference type="AlphaFoldDB" id="A0AA35WXZ5"/>
<dbReference type="FunFam" id="3.30.70.260:FF:000001">
    <property type="entry name" value="Acetolactate synthase, small subunit"/>
    <property type="match status" value="1"/>
</dbReference>
<comment type="caution">
    <text evidence="7">The sequence shown here is derived from an EMBL/GenBank/DDBJ whole genome shotgun (WGS) entry which is preliminary data.</text>
</comment>
<dbReference type="InterPro" id="IPR019455">
    <property type="entry name" value="Acetolactate_synth_ssu_C"/>
</dbReference>
<dbReference type="PANTHER" id="PTHR30239:SF0">
    <property type="entry name" value="ACETOLACTATE SYNTHASE SMALL SUBUNIT 1, CHLOROPLASTIC"/>
    <property type="match status" value="1"/>
</dbReference>
<dbReference type="SUPFAM" id="SSF55021">
    <property type="entry name" value="ACT-like"/>
    <property type="match status" value="2"/>
</dbReference>
<evidence type="ECO:0000313" key="7">
    <source>
        <dbReference type="EMBL" id="CAI8030657.1"/>
    </source>
</evidence>
<dbReference type="Proteomes" id="UP001174909">
    <property type="component" value="Unassembled WGS sequence"/>
</dbReference>
<organism evidence="7 8">
    <name type="scientific">Geodia barretti</name>
    <name type="common">Barrett's horny sponge</name>
    <dbReference type="NCBI Taxonomy" id="519541"/>
    <lineage>
        <taxon>Eukaryota</taxon>
        <taxon>Metazoa</taxon>
        <taxon>Porifera</taxon>
        <taxon>Demospongiae</taxon>
        <taxon>Heteroscleromorpha</taxon>
        <taxon>Tetractinellida</taxon>
        <taxon>Astrophorina</taxon>
        <taxon>Geodiidae</taxon>
        <taxon>Geodia</taxon>
    </lineage>
</organism>
<keyword evidence="8" id="KW-1185">Reference proteome</keyword>
<comment type="similarity">
    <text evidence="3">Belongs to the acetolactate synthase small subunit family.</text>
</comment>
<evidence type="ECO:0000259" key="6">
    <source>
        <dbReference type="PROSITE" id="PS51671"/>
    </source>
</evidence>
<sequence>KESRRRPLTAHNEQHTIIALVQDRPGVLTRVAGLFRRRGFNIASLAVGASEQKGLSRLTFVVTGDQYTVEQATRHLEKLIDVVKVSNISEEDVVARELALIKVRTTPTNRSEILEIINLFRAKVVDVGTLSLVVETTGEEEKIDALYDLLRPFGILELMRTGRVAMVRGKTGGRISDDVGADAVIMGRNGATAEQAVDSAPGHYEGV</sequence>
<dbReference type="GO" id="GO:0009097">
    <property type="term" value="P:isoleucine biosynthetic process"/>
    <property type="evidence" value="ECO:0007669"/>
    <property type="project" value="TreeGrafter"/>
</dbReference>
<dbReference type="Gene3D" id="3.30.70.260">
    <property type="match status" value="1"/>
</dbReference>
<evidence type="ECO:0000256" key="5">
    <source>
        <dbReference type="ARBA" id="ARBA00023304"/>
    </source>
</evidence>
<keyword evidence="4" id="KW-0028">Amino-acid biosynthesis</keyword>
<dbReference type="InterPro" id="IPR039557">
    <property type="entry name" value="AHAS_ACT"/>
</dbReference>
<name>A0AA35WXZ5_GEOBA</name>
<dbReference type="GO" id="GO:0003984">
    <property type="term" value="F:acetolactate synthase activity"/>
    <property type="evidence" value="ECO:0007669"/>
    <property type="project" value="TreeGrafter"/>
</dbReference>
<dbReference type="Pfam" id="PF22629">
    <property type="entry name" value="ACT_AHAS_ss"/>
    <property type="match status" value="1"/>
</dbReference>
<dbReference type="GO" id="GO:1990610">
    <property type="term" value="F:acetolactate synthase regulator activity"/>
    <property type="evidence" value="ECO:0007669"/>
    <property type="project" value="InterPro"/>
</dbReference>
<evidence type="ECO:0000256" key="2">
    <source>
        <dbReference type="ARBA" id="ARBA00005025"/>
    </source>
</evidence>
<dbReference type="InterPro" id="IPR004789">
    <property type="entry name" value="Acetalactate_synth_ssu"/>
</dbReference>
<dbReference type="InterPro" id="IPR027271">
    <property type="entry name" value="Acetolactate_synth/TF_NikR_C"/>
</dbReference>
<dbReference type="InterPro" id="IPR045865">
    <property type="entry name" value="ACT-like_dom_sf"/>
</dbReference>
<feature type="non-terminal residue" evidence="7">
    <location>
        <position position="1"/>
    </location>
</feature>
<dbReference type="InterPro" id="IPR054480">
    <property type="entry name" value="AHAS_small-like_ACT"/>
</dbReference>
<comment type="pathway">
    <text evidence="1">Amino-acid biosynthesis; L-isoleucine biosynthesis; L-isoleucine from 2-oxobutanoate: step 1/4.</text>
</comment>
<dbReference type="InterPro" id="IPR002912">
    <property type="entry name" value="ACT_dom"/>
</dbReference>
<dbReference type="NCBIfam" id="NF008864">
    <property type="entry name" value="PRK11895.1"/>
    <property type="match status" value="1"/>
</dbReference>
<keyword evidence="5" id="KW-0100">Branched-chain amino acid biosynthesis</keyword>
<comment type="pathway">
    <text evidence="2">Amino-acid biosynthesis; L-valine biosynthesis; L-valine from pyruvate: step 1/4.</text>
</comment>
<protein>
    <submittedName>
        <fullName evidence="7">Probable acetolactate synthase small subunit</fullName>
    </submittedName>
</protein>
<evidence type="ECO:0000313" key="8">
    <source>
        <dbReference type="Proteomes" id="UP001174909"/>
    </source>
</evidence>
<proteinExistence type="inferred from homology"/>
<dbReference type="GO" id="GO:0009099">
    <property type="term" value="P:L-valine biosynthetic process"/>
    <property type="evidence" value="ECO:0007669"/>
    <property type="project" value="TreeGrafter"/>
</dbReference>
<dbReference type="GO" id="GO:0005829">
    <property type="term" value="C:cytosol"/>
    <property type="evidence" value="ECO:0007669"/>
    <property type="project" value="TreeGrafter"/>
</dbReference>
<dbReference type="CDD" id="cd04878">
    <property type="entry name" value="ACT_AHAS"/>
    <property type="match status" value="1"/>
</dbReference>
<evidence type="ECO:0000256" key="1">
    <source>
        <dbReference type="ARBA" id="ARBA00004974"/>
    </source>
</evidence>
<dbReference type="FunFam" id="3.30.70.1150:FF:000001">
    <property type="entry name" value="Acetolactate synthase small subunit"/>
    <property type="match status" value="1"/>
</dbReference>
<dbReference type="NCBIfam" id="TIGR00119">
    <property type="entry name" value="acolac_sm"/>
    <property type="match status" value="1"/>
</dbReference>
<feature type="domain" description="ACT" evidence="6">
    <location>
        <begin position="16"/>
        <end position="90"/>
    </location>
</feature>
<evidence type="ECO:0000256" key="3">
    <source>
        <dbReference type="ARBA" id="ARBA00006341"/>
    </source>
</evidence>
<dbReference type="PROSITE" id="PS51671">
    <property type="entry name" value="ACT"/>
    <property type="match status" value="1"/>
</dbReference>
<dbReference type="PANTHER" id="PTHR30239">
    <property type="entry name" value="ACETOLACTATE SYNTHASE SMALL SUBUNIT"/>
    <property type="match status" value="1"/>
</dbReference>
<dbReference type="EMBL" id="CASHTH010002488">
    <property type="protein sequence ID" value="CAI8030657.1"/>
    <property type="molecule type" value="Genomic_DNA"/>
</dbReference>